<feature type="transmembrane region" description="Helical" evidence="1">
    <location>
        <begin position="112"/>
        <end position="136"/>
    </location>
</feature>
<feature type="transmembrane region" description="Helical" evidence="1">
    <location>
        <begin position="157"/>
        <end position="179"/>
    </location>
</feature>
<dbReference type="InterPro" id="IPR006938">
    <property type="entry name" value="DUF624"/>
</dbReference>
<gene>
    <name evidence="2" type="ORF">CYJ32_05535</name>
</gene>
<proteinExistence type="predicted"/>
<evidence type="ECO:0000256" key="1">
    <source>
        <dbReference type="SAM" id="Phobius"/>
    </source>
</evidence>
<dbReference type="GeneID" id="35868383"/>
<feature type="transmembrane region" description="Helical" evidence="1">
    <location>
        <begin position="78"/>
        <end position="100"/>
    </location>
</feature>
<feature type="transmembrane region" description="Helical" evidence="1">
    <location>
        <begin position="22"/>
        <end position="45"/>
    </location>
</feature>
<keyword evidence="1" id="KW-1133">Transmembrane helix</keyword>
<keyword evidence="1" id="KW-0472">Membrane</keyword>
<feature type="transmembrane region" description="Helical" evidence="1">
    <location>
        <begin position="185"/>
        <end position="203"/>
    </location>
</feature>
<evidence type="ECO:0000313" key="2">
    <source>
        <dbReference type="EMBL" id="PKZ14964.1"/>
    </source>
</evidence>
<reference evidence="2 3" key="1">
    <citation type="submission" date="2017-12" db="EMBL/GenBank/DDBJ databases">
        <title>Phylogenetic diversity of female urinary microbiome.</title>
        <authorList>
            <person name="Thomas-White K."/>
            <person name="Wolfe A.J."/>
        </authorList>
    </citation>
    <scope>NUCLEOTIDE SEQUENCE [LARGE SCALE GENOMIC DNA]</scope>
    <source>
        <strain evidence="2 3">UMB0064</strain>
    </source>
</reference>
<dbReference type="RefSeq" id="WP_022856675.1">
    <property type="nucleotide sequence ID" value="NZ_CAMYCS010000003.1"/>
</dbReference>
<dbReference type="Pfam" id="PF04854">
    <property type="entry name" value="DUF624"/>
    <property type="match status" value="1"/>
</dbReference>
<dbReference type="AlphaFoldDB" id="A0A2I1M4C5"/>
<organism evidence="2 3">
    <name type="scientific">Alloscardovia omnicolens</name>
    <dbReference type="NCBI Taxonomy" id="419015"/>
    <lineage>
        <taxon>Bacteria</taxon>
        <taxon>Bacillati</taxon>
        <taxon>Actinomycetota</taxon>
        <taxon>Actinomycetes</taxon>
        <taxon>Bifidobacteriales</taxon>
        <taxon>Bifidobacteriaceae</taxon>
        <taxon>Alloscardovia</taxon>
    </lineage>
</organism>
<accession>A0A2I1M4C5</accession>
<dbReference type="Proteomes" id="UP000242263">
    <property type="component" value="Unassembled WGS sequence"/>
</dbReference>
<name>A0A2I1M4C5_9BIFI</name>
<comment type="caution">
    <text evidence="2">The sequence shown here is derived from an EMBL/GenBank/DDBJ whole genome shotgun (WGS) entry which is preliminary data.</text>
</comment>
<evidence type="ECO:0000313" key="3">
    <source>
        <dbReference type="Proteomes" id="UP000242263"/>
    </source>
</evidence>
<protein>
    <submittedName>
        <fullName evidence="2">DUF624 domain-containing protein</fullName>
    </submittedName>
</protein>
<dbReference type="EMBL" id="PKGU01000003">
    <property type="protein sequence ID" value="PKZ14964.1"/>
    <property type="molecule type" value="Genomic_DNA"/>
</dbReference>
<sequence>MDGFFNQNNWFYKLMGLLFDLVILNVVTLIISLPLVTAGSALTALHYSLWRMVRNEEGSVLKMYFSSLRANFKQVTPIWLLVLAFAVIAGADLYFLLHLHQFAPMLGSEIRIIFMAALAIVTVIVVAFVQWFTVLVSRYSNTTKEHLKNAALAAIGFFPQTFIMLVLLIGTAVACVIFYGYVIPFALLLGFSLPQYCCALIYSELFEKLDGSSSTEK</sequence>
<keyword evidence="1" id="KW-0812">Transmembrane</keyword>